<reference evidence="2" key="1">
    <citation type="journal article" date="2011" name="Genome Biol.">
        <title>The draft genome of the carcinogenic human liver fluke Clonorchis sinensis.</title>
        <authorList>
            <person name="Wang X."/>
            <person name="Chen W."/>
            <person name="Huang Y."/>
            <person name="Sun J."/>
            <person name="Men J."/>
            <person name="Liu H."/>
            <person name="Luo F."/>
            <person name="Guo L."/>
            <person name="Lv X."/>
            <person name="Deng C."/>
            <person name="Zhou C."/>
            <person name="Fan Y."/>
            <person name="Li X."/>
            <person name="Huang L."/>
            <person name="Hu Y."/>
            <person name="Liang C."/>
            <person name="Hu X."/>
            <person name="Xu J."/>
            <person name="Yu X."/>
        </authorList>
    </citation>
    <scope>NUCLEOTIDE SEQUENCE [LARGE SCALE GENOMIC DNA]</scope>
    <source>
        <strain evidence="2">Henan</strain>
    </source>
</reference>
<feature type="region of interest" description="Disordered" evidence="1">
    <location>
        <begin position="43"/>
        <end position="67"/>
    </location>
</feature>
<evidence type="ECO:0000313" key="2">
    <source>
        <dbReference type="EMBL" id="GAA57502.1"/>
    </source>
</evidence>
<organism evidence="2 3">
    <name type="scientific">Clonorchis sinensis</name>
    <name type="common">Chinese liver fluke</name>
    <dbReference type="NCBI Taxonomy" id="79923"/>
    <lineage>
        <taxon>Eukaryota</taxon>
        <taxon>Metazoa</taxon>
        <taxon>Spiralia</taxon>
        <taxon>Lophotrochozoa</taxon>
        <taxon>Platyhelminthes</taxon>
        <taxon>Trematoda</taxon>
        <taxon>Digenea</taxon>
        <taxon>Opisthorchiida</taxon>
        <taxon>Opisthorchiata</taxon>
        <taxon>Opisthorchiidae</taxon>
        <taxon>Clonorchis</taxon>
    </lineage>
</organism>
<reference key="2">
    <citation type="submission" date="2011-10" db="EMBL/GenBank/DDBJ databases">
        <title>The genome and transcriptome sequence of Clonorchis sinensis provide insights into the carcinogenic liver fluke.</title>
        <authorList>
            <person name="Wang X."/>
            <person name="Huang Y."/>
            <person name="Chen W."/>
            <person name="Liu H."/>
            <person name="Guo L."/>
            <person name="Chen Y."/>
            <person name="Luo F."/>
            <person name="Zhou W."/>
            <person name="Sun J."/>
            <person name="Mao Q."/>
            <person name="Liang P."/>
            <person name="Zhou C."/>
            <person name="Tian Y."/>
            <person name="Men J."/>
            <person name="Lv X."/>
            <person name="Huang L."/>
            <person name="Zhou J."/>
            <person name="Hu Y."/>
            <person name="Li R."/>
            <person name="Zhang F."/>
            <person name="Lei H."/>
            <person name="Li X."/>
            <person name="Hu X."/>
            <person name="Liang C."/>
            <person name="Xu J."/>
            <person name="Wu Z."/>
            <person name="Yu X."/>
        </authorList>
    </citation>
    <scope>NUCLEOTIDE SEQUENCE</scope>
    <source>
        <strain>Henan</strain>
    </source>
</reference>
<evidence type="ECO:0000256" key="1">
    <source>
        <dbReference type="SAM" id="MobiDB-lite"/>
    </source>
</evidence>
<protein>
    <submittedName>
        <fullName evidence="2">Uncharacterized protein</fullName>
    </submittedName>
</protein>
<proteinExistence type="predicted"/>
<accession>G7YX22</accession>
<dbReference type="AlphaFoldDB" id="G7YX22"/>
<dbReference type="Proteomes" id="UP000008909">
    <property type="component" value="Unassembled WGS sequence"/>
</dbReference>
<feature type="non-terminal residue" evidence="2">
    <location>
        <position position="1"/>
    </location>
</feature>
<sequence length="300" mass="33551">ICFTIIITDSMTSVFRTYASLRQDMLRMSSLWQPGSFPAPVLPSGGMGVRHRKGATAERQDKNLPPSSNNVDIRDIAQHIQLPENITNGRFSWVPAYRNIVNSTITDKLMSQKLLWLYGNIMCCETTEINTGAQKGRLELKNISAGRHQFNFCKNQMYPGGTSKSDCSSEIAKGSFDDTPRAKSSHIVLAAVGMNAHVGLRKRRIPRLGFEKLLNPEPKQTYRNRFLHRIFFGLIRSTACWKPLVSEVAKDDSGCRISNKELQPLYGKYTVLTADDDGDEDESRKPASSIAKHILSIGQS</sequence>
<gene>
    <name evidence="2" type="ORF">CLF_112814</name>
</gene>
<keyword evidence="3" id="KW-1185">Reference proteome</keyword>
<name>G7YX22_CLOSI</name>
<dbReference type="EMBL" id="DF144798">
    <property type="protein sequence ID" value="GAA57502.1"/>
    <property type="molecule type" value="Genomic_DNA"/>
</dbReference>
<evidence type="ECO:0000313" key="3">
    <source>
        <dbReference type="Proteomes" id="UP000008909"/>
    </source>
</evidence>